<dbReference type="Pfam" id="PF14279">
    <property type="entry name" value="HNH_5"/>
    <property type="match status" value="1"/>
</dbReference>
<feature type="region of interest" description="Disordered" evidence="1">
    <location>
        <begin position="1"/>
        <end position="40"/>
    </location>
</feature>
<keyword evidence="4" id="KW-0255">Endonuclease</keyword>
<gene>
    <name evidence="4" type="ORF">MM415A02562_0003</name>
    <name evidence="3" type="ORF">MM415B01538_0006</name>
</gene>
<keyword evidence="4" id="KW-0378">Hydrolase</keyword>
<evidence type="ECO:0000259" key="2">
    <source>
        <dbReference type="SMART" id="SM00507"/>
    </source>
</evidence>
<dbReference type="AlphaFoldDB" id="A0A6M3JSF4"/>
<accession>A0A6M3JSF4</accession>
<dbReference type="CDD" id="cd00085">
    <property type="entry name" value="HNHc"/>
    <property type="match status" value="1"/>
</dbReference>
<dbReference type="Gene3D" id="1.10.30.50">
    <property type="match status" value="1"/>
</dbReference>
<dbReference type="InterPro" id="IPR029471">
    <property type="entry name" value="HNH_5"/>
</dbReference>
<dbReference type="GO" id="GO:0004519">
    <property type="term" value="F:endonuclease activity"/>
    <property type="evidence" value="ECO:0007669"/>
    <property type="project" value="UniProtKB-KW"/>
</dbReference>
<protein>
    <submittedName>
        <fullName evidence="4">Putative homing endonuclease</fullName>
    </submittedName>
</protein>
<evidence type="ECO:0000313" key="4">
    <source>
        <dbReference type="EMBL" id="QJA72916.1"/>
    </source>
</evidence>
<keyword evidence="4" id="KW-0540">Nuclease</keyword>
<organism evidence="4">
    <name type="scientific">viral metagenome</name>
    <dbReference type="NCBI Taxonomy" id="1070528"/>
    <lineage>
        <taxon>unclassified sequences</taxon>
        <taxon>metagenomes</taxon>
        <taxon>organismal metagenomes</taxon>
    </lineage>
</organism>
<name>A0A6M3JSF4_9ZZZZ</name>
<feature type="compositionally biased region" description="Basic and acidic residues" evidence="1">
    <location>
        <begin position="1"/>
        <end position="23"/>
    </location>
</feature>
<dbReference type="InterPro" id="IPR003615">
    <property type="entry name" value="HNH_nuc"/>
</dbReference>
<feature type="domain" description="HNH nuclease" evidence="2">
    <location>
        <begin position="74"/>
        <end position="127"/>
    </location>
</feature>
<proteinExistence type="predicted"/>
<evidence type="ECO:0000313" key="3">
    <source>
        <dbReference type="EMBL" id="QJA57899.1"/>
    </source>
</evidence>
<reference evidence="4" key="1">
    <citation type="submission" date="2020-03" db="EMBL/GenBank/DDBJ databases">
        <title>The deep terrestrial virosphere.</title>
        <authorList>
            <person name="Holmfeldt K."/>
            <person name="Nilsson E."/>
            <person name="Simone D."/>
            <person name="Lopez-Fernandez M."/>
            <person name="Wu X."/>
            <person name="de Brujin I."/>
            <person name="Lundin D."/>
            <person name="Andersson A."/>
            <person name="Bertilsson S."/>
            <person name="Dopson M."/>
        </authorList>
    </citation>
    <scope>NUCLEOTIDE SEQUENCE</scope>
    <source>
        <strain evidence="4">MM415A02562</strain>
        <strain evidence="3">MM415B01538</strain>
    </source>
</reference>
<sequence length="140" mass="16431">MMKDPEKKKEIDRAYKQRPDIKAKEKKRKSTPSYLQKKRESSRLYYQKHKEYYKILCQARRARLLEADGSHTLGEWEHLKAQYNWTCPCCGRREPEISLTEDHVIPLSRGGSNNIENIQPLCKECNCAKATKIIKYDIGG</sequence>
<dbReference type="SMART" id="SM00507">
    <property type="entry name" value="HNHc"/>
    <property type="match status" value="1"/>
</dbReference>
<dbReference type="EMBL" id="MT141298">
    <property type="protein sequence ID" value="QJA57899.1"/>
    <property type="molecule type" value="Genomic_DNA"/>
</dbReference>
<evidence type="ECO:0000256" key="1">
    <source>
        <dbReference type="SAM" id="MobiDB-lite"/>
    </source>
</evidence>
<dbReference type="EMBL" id="MT141988">
    <property type="protein sequence ID" value="QJA72916.1"/>
    <property type="molecule type" value="Genomic_DNA"/>
</dbReference>